<evidence type="ECO:0000256" key="4">
    <source>
        <dbReference type="ARBA" id="ARBA00022525"/>
    </source>
</evidence>
<evidence type="ECO:0000256" key="8">
    <source>
        <dbReference type="SAM" id="SignalP"/>
    </source>
</evidence>
<dbReference type="SUPFAM" id="SSF57501">
    <property type="entry name" value="Cystine-knot cytokines"/>
    <property type="match status" value="1"/>
</dbReference>
<dbReference type="EMBL" id="JBJQND010000005">
    <property type="protein sequence ID" value="KAL3876011.1"/>
    <property type="molecule type" value="Genomic_DNA"/>
</dbReference>
<dbReference type="InterPro" id="IPR029034">
    <property type="entry name" value="Cystine-knot_cytokine"/>
</dbReference>
<protein>
    <recommendedName>
        <fullName evidence="11">Noggin</fullName>
    </recommendedName>
</protein>
<name>A0ABD3WRP0_SINWO</name>
<dbReference type="InterPro" id="IPR008717">
    <property type="entry name" value="Noggin"/>
</dbReference>
<dbReference type="PANTHER" id="PTHR10494:SF16">
    <property type="entry name" value="NOGGIN-2-LIKE"/>
    <property type="match status" value="1"/>
</dbReference>
<evidence type="ECO:0008006" key="11">
    <source>
        <dbReference type="Google" id="ProtNLM"/>
    </source>
</evidence>
<keyword evidence="3" id="KW-0217">Developmental protein</keyword>
<dbReference type="Gene3D" id="2.10.90.10">
    <property type="entry name" value="Cystine-knot cytokines"/>
    <property type="match status" value="1"/>
</dbReference>
<dbReference type="AlphaFoldDB" id="A0ABD3WRP0"/>
<feature type="disulfide bond" evidence="6">
    <location>
        <begin position="217"/>
        <end position="228"/>
    </location>
</feature>
<evidence type="ECO:0000256" key="3">
    <source>
        <dbReference type="ARBA" id="ARBA00022473"/>
    </source>
</evidence>
<organism evidence="9 10">
    <name type="scientific">Sinanodonta woodiana</name>
    <name type="common">Chinese pond mussel</name>
    <name type="synonym">Anodonta woodiana</name>
    <dbReference type="NCBI Taxonomy" id="1069815"/>
    <lineage>
        <taxon>Eukaryota</taxon>
        <taxon>Metazoa</taxon>
        <taxon>Spiralia</taxon>
        <taxon>Lophotrochozoa</taxon>
        <taxon>Mollusca</taxon>
        <taxon>Bivalvia</taxon>
        <taxon>Autobranchia</taxon>
        <taxon>Heteroconchia</taxon>
        <taxon>Palaeoheterodonta</taxon>
        <taxon>Unionida</taxon>
        <taxon>Unionoidea</taxon>
        <taxon>Unionidae</taxon>
        <taxon>Unioninae</taxon>
        <taxon>Sinanodonta</taxon>
    </lineage>
</organism>
<feature type="region of interest" description="Disordered" evidence="7">
    <location>
        <begin position="33"/>
        <end position="69"/>
    </location>
</feature>
<evidence type="ECO:0000313" key="9">
    <source>
        <dbReference type="EMBL" id="KAL3876011.1"/>
    </source>
</evidence>
<comment type="subcellular location">
    <subcellularLocation>
        <location evidence="1">Secreted</location>
    </subcellularLocation>
</comment>
<gene>
    <name evidence="9" type="ORF">ACJMK2_033900</name>
</gene>
<comment type="caution">
    <text evidence="9">The sequence shown here is derived from an EMBL/GenBank/DDBJ whole genome shotgun (WGS) entry which is preliminary data.</text>
</comment>
<feature type="chain" id="PRO_5044876116" description="Noggin" evidence="8">
    <location>
        <begin position="21"/>
        <end position="245"/>
    </location>
</feature>
<keyword evidence="5 8" id="KW-0732">Signal</keyword>
<keyword evidence="4" id="KW-0964">Secreted</keyword>
<dbReference type="Pfam" id="PF05806">
    <property type="entry name" value="Noggin"/>
    <property type="match status" value="1"/>
</dbReference>
<dbReference type="Gene3D" id="1.10.287.520">
    <property type="entry name" value="Helix hairpin bin"/>
    <property type="match status" value="1"/>
</dbReference>
<evidence type="ECO:0000256" key="6">
    <source>
        <dbReference type="PIRSR" id="PIRSR008129-1"/>
    </source>
</evidence>
<evidence type="ECO:0000256" key="7">
    <source>
        <dbReference type="SAM" id="MobiDB-lite"/>
    </source>
</evidence>
<feature type="disulfide bond" evidence="6">
    <location>
        <begin position="194"/>
        <end position="243"/>
    </location>
</feature>
<feature type="disulfide bond" evidence="6">
    <location>
        <begin position="165"/>
        <end position="202"/>
    </location>
</feature>
<evidence type="ECO:0000313" key="10">
    <source>
        <dbReference type="Proteomes" id="UP001634394"/>
    </source>
</evidence>
<dbReference type="PIRSF" id="PIRSF008129">
    <property type="entry name" value="Noggin"/>
    <property type="match status" value="1"/>
</dbReference>
<feature type="signal peptide" evidence="8">
    <location>
        <begin position="1"/>
        <end position="20"/>
    </location>
</feature>
<dbReference type="Proteomes" id="UP001634394">
    <property type="component" value="Unassembled WGS sequence"/>
</dbReference>
<evidence type="ECO:0000256" key="5">
    <source>
        <dbReference type="ARBA" id="ARBA00022729"/>
    </source>
</evidence>
<comment type="similarity">
    <text evidence="2">Belongs to the noggin family.</text>
</comment>
<sequence>MDFQRFLFLLSLWVSQRVEGSHSFLGLLKESDYGDSSPNSLSHRGGNIRPSPSDELPIPGIIENPDTRFDPPDEDLNYNALRRILGKHYDKNFMSVVKPIESIIKPNGTLAYKKRKGRPMGRKPDYIKKIGSPIKYGGDARASGLIVGRKTKKKFQKYIWNYTHCPVFHVWKDLGIRFWPQWIREGKCFEGRSCSIPPGMKCRPSQSAKKTILRWYCRQNKEGEIYNCRWIQIQYPVITECSCGC</sequence>
<dbReference type="GO" id="GO:0005576">
    <property type="term" value="C:extracellular region"/>
    <property type="evidence" value="ECO:0007669"/>
    <property type="project" value="UniProtKB-SubCell"/>
</dbReference>
<reference evidence="9 10" key="1">
    <citation type="submission" date="2024-11" db="EMBL/GenBank/DDBJ databases">
        <title>Chromosome-level genome assembly of the freshwater bivalve Anodonta woodiana.</title>
        <authorList>
            <person name="Chen X."/>
        </authorList>
    </citation>
    <scope>NUCLEOTIDE SEQUENCE [LARGE SCALE GENOMIC DNA]</scope>
    <source>
        <strain evidence="9">MN2024</strain>
        <tissue evidence="9">Gills</tissue>
    </source>
</reference>
<evidence type="ECO:0000256" key="2">
    <source>
        <dbReference type="ARBA" id="ARBA00007480"/>
    </source>
</evidence>
<dbReference type="PANTHER" id="PTHR10494">
    <property type="entry name" value="BONE MORPHOGENETIC PROTEIN INHIBITOR, NOGGIN"/>
    <property type="match status" value="1"/>
</dbReference>
<keyword evidence="10" id="KW-1185">Reference proteome</keyword>
<keyword evidence="6" id="KW-1015">Disulfide bond</keyword>
<evidence type="ECO:0000256" key="1">
    <source>
        <dbReference type="ARBA" id="ARBA00004613"/>
    </source>
</evidence>
<feature type="disulfide bond" evidence="6">
    <location>
        <begin position="188"/>
        <end position="241"/>
    </location>
</feature>
<proteinExistence type="inferred from homology"/>
<accession>A0ABD3WRP0</accession>